<feature type="domain" description="EAL" evidence="1">
    <location>
        <begin position="1"/>
        <end position="282"/>
    </location>
</feature>
<dbReference type="InterPro" id="IPR035919">
    <property type="entry name" value="EAL_sf"/>
</dbReference>
<dbReference type="PANTHER" id="PTHR33121">
    <property type="entry name" value="CYCLIC DI-GMP PHOSPHODIESTERASE PDEF"/>
    <property type="match status" value="1"/>
</dbReference>
<dbReference type="Pfam" id="PF00563">
    <property type="entry name" value="EAL"/>
    <property type="match status" value="1"/>
</dbReference>
<proteinExistence type="predicted"/>
<organism evidence="2 3">
    <name type="scientific">Caldimicrobium thiodismutans</name>
    <dbReference type="NCBI Taxonomy" id="1653476"/>
    <lineage>
        <taxon>Bacteria</taxon>
        <taxon>Pseudomonadati</taxon>
        <taxon>Thermodesulfobacteriota</taxon>
        <taxon>Thermodesulfobacteria</taxon>
        <taxon>Thermodesulfobacteriales</taxon>
        <taxon>Thermodesulfobacteriaceae</taxon>
        <taxon>Caldimicrobium</taxon>
    </lineage>
</organism>
<dbReference type="GO" id="GO:0071111">
    <property type="term" value="F:cyclic-guanylate-specific phosphodiesterase activity"/>
    <property type="evidence" value="ECO:0007669"/>
    <property type="project" value="InterPro"/>
</dbReference>
<dbReference type="PROSITE" id="PS50883">
    <property type="entry name" value="EAL"/>
    <property type="match status" value="1"/>
</dbReference>
<accession>A0A0U5BX54</accession>
<name>A0A0U5BX54_9BACT</name>
<dbReference type="SMART" id="SM00052">
    <property type="entry name" value="EAL"/>
    <property type="match status" value="1"/>
</dbReference>
<dbReference type="InterPro" id="IPR050706">
    <property type="entry name" value="Cyclic-di-GMP_PDE-like"/>
</dbReference>
<dbReference type="STRING" id="1653476.THC_0884"/>
<dbReference type="RefSeq" id="WP_068513886.1">
    <property type="nucleotide sequence ID" value="NZ_AP014945.1"/>
</dbReference>
<reference evidence="3" key="2">
    <citation type="journal article" date="2016" name="Int. J. Syst. Evol. Microbiol.">
        <title>Caldimicrobium thiodismutans sp. nov., a sulfur-disproportionating bacterium isolated from a hot spring.</title>
        <authorList>
            <person name="Kojima H."/>
            <person name="Umezawa K."/>
            <person name="Fukui M."/>
        </authorList>
    </citation>
    <scope>NUCLEOTIDE SEQUENCE [LARGE SCALE GENOMIC DNA]</scope>
    <source>
        <strain evidence="3">TF1</strain>
    </source>
</reference>
<dbReference type="SUPFAM" id="SSF141868">
    <property type="entry name" value="EAL domain-like"/>
    <property type="match status" value="2"/>
</dbReference>
<dbReference type="EMBL" id="AP014945">
    <property type="protein sequence ID" value="BAU23269.1"/>
    <property type="molecule type" value="Genomic_DNA"/>
</dbReference>
<reference evidence="2 3" key="1">
    <citation type="journal article" date="2016" name="Int. J. Syst. Evol. Microbiol.">
        <title>Caldimicrobium thiodismutans sp. nov., a sulfur-disproportionating bacterium isolated from a hot spring, and emended description of the genus Caldimicrobium.</title>
        <authorList>
            <person name="Kojima H."/>
            <person name="Umezawa K."/>
            <person name="Fukui M."/>
        </authorList>
    </citation>
    <scope>NUCLEOTIDE SEQUENCE [LARGE SCALE GENOMIC DNA]</scope>
    <source>
        <strain evidence="2 3">TF1</strain>
    </source>
</reference>
<keyword evidence="3" id="KW-1185">Reference proteome</keyword>
<evidence type="ECO:0000313" key="3">
    <source>
        <dbReference type="Proteomes" id="UP000068196"/>
    </source>
</evidence>
<gene>
    <name evidence="2" type="ORF">THC_0884</name>
</gene>
<dbReference type="AlphaFoldDB" id="A0A0U5BX54"/>
<dbReference type="KEGG" id="cthi:THC_0884"/>
<dbReference type="InterPro" id="IPR001633">
    <property type="entry name" value="EAL_dom"/>
</dbReference>
<dbReference type="Proteomes" id="UP000068196">
    <property type="component" value="Chromosome"/>
</dbReference>
<evidence type="ECO:0000313" key="2">
    <source>
        <dbReference type="EMBL" id="BAU23269.1"/>
    </source>
</evidence>
<evidence type="ECO:0000259" key="1">
    <source>
        <dbReference type="PROSITE" id="PS50883"/>
    </source>
</evidence>
<dbReference type="Gene3D" id="3.20.20.450">
    <property type="entry name" value="EAL domain"/>
    <property type="match status" value="1"/>
</dbReference>
<sequence>MLQTEKNTYQNISLISLHSELTVHYQPIFSAENGQIFGYEALTRPAMNHAEHSDSFSSIVSGMPLLDKSEIAKLLELVKTSMNGNIKNFFIKAKEKGLIFILDMICRENAIREASRQNLDAFLFINICPESLFHPKHEVGITDRLAEEYGFPKEKIVLEITEETAIENYDLLIESISYYKKRGYKIAIDDFGAGYGGPKLFSLLRPDFVKLDSYFIHSVKKDCITKAFIEFTVKTCHSLDIKVIAEGIETYEQLLEMKKMEIDLLQGYYLGRPDPKIKKLKH</sequence>
<dbReference type="PANTHER" id="PTHR33121:SF76">
    <property type="entry name" value="SIGNALING PROTEIN"/>
    <property type="match status" value="1"/>
</dbReference>
<dbReference type="OrthoDB" id="581425at2"/>
<protein>
    <submittedName>
        <fullName evidence="2">Diguanylate phosphodiesterase</fullName>
    </submittedName>
</protein>
<dbReference type="CDD" id="cd01948">
    <property type="entry name" value="EAL"/>
    <property type="match status" value="1"/>
</dbReference>